<feature type="domain" description="Plastid lipid-associated protein/fibrillin conserved" evidence="4">
    <location>
        <begin position="155"/>
        <end position="332"/>
    </location>
</feature>
<dbReference type="InterPro" id="IPR006843">
    <property type="entry name" value="PAP/fibrillin_dom"/>
</dbReference>
<gene>
    <name evidence="5" type="ORF">PECAL_5P28630</name>
</gene>
<feature type="chain" id="PRO_5035308842" description="Plastid lipid-associated protein/fibrillin conserved domain-containing protein" evidence="3">
    <location>
        <begin position="18"/>
        <end position="337"/>
    </location>
</feature>
<name>A0A8J2SVX1_9STRA</name>
<protein>
    <recommendedName>
        <fullName evidence="4">Plastid lipid-associated protein/fibrillin conserved domain-containing protein</fullName>
    </recommendedName>
</protein>
<keyword evidence="3" id="KW-0732">Signal</keyword>
<dbReference type="OrthoDB" id="201398at2759"/>
<dbReference type="AlphaFoldDB" id="A0A8J2SVX1"/>
<feature type="signal peptide" evidence="3">
    <location>
        <begin position="1"/>
        <end position="17"/>
    </location>
</feature>
<accession>A0A8J2SVX1</accession>
<proteinExistence type="predicted"/>
<comment type="caution">
    <text evidence="5">The sequence shown here is derived from an EMBL/GenBank/DDBJ whole genome shotgun (WGS) entry which is preliminary data.</text>
</comment>
<reference evidence="5" key="1">
    <citation type="submission" date="2021-11" db="EMBL/GenBank/DDBJ databases">
        <authorList>
            <consortium name="Genoscope - CEA"/>
            <person name="William W."/>
        </authorList>
    </citation>
    <scope>NUCLEOTIDE SEQUENCE</scope>
</reference>
<evidence type="ECO:0000256" key="2">
    <source>
        <dbReference type="ARBA" id="ARBA00022640"/>
    </source>
</evidence>
<evidence type="ECO:0000256" key="3">
    <source>
        <dbReference type="SAM" id="SignalP"/>
    </source>
</evidence>
<sequence>MKRQLIVVITICARAAALAPQRARIRTRSVARPATAYLATLSAPVVDDSTVAAAVDVTAAYLNSLAAAPASLNSARPAINEVLKSRVDPVADAKQRLLAACDAFEASQRAAAAAAEAAAAAAPPPKKRGFFRRGDKNALKAESYASVETTVDDASAAQRDAVVAALEELARLSPPTKALDGWRGRGGVAPSACPLDGRWKLRFTNAADARFRSDAETSQHIDAEKGLFVNAVDFTGSSGKLRGFRVEVDGEALSDTEVQLAFRRVRLLRRSRFPRLFGTITIPLPNPARLRKLTKWLARGSGNQSSRGAGFEIVYIDEDARAHRTFDGLYFVQTRVA</sequence>
<evidence type="ECO:0000256" key="1">
    <source>
        <dbReference type="ARBA" id="ARBA00004474"/>
    </source>
</evidence>
<dbReference type="EMBL" id="CAKKNE010000005">
    <property type="protein sequence ID" value="CAH0378352.1"/>
    <property type="molecule type" value="Genomic_DNA"/>
</dbReference>
<comment type="subcellular location">
    <subcellularLocation>
        <location evidence="1">Plastid</location>
    </subcellularLocation>
</comment>
<keyword evidence="6" id="KW-1185">Reference proteome</keyword>
<dbReference type="Proteomes" id="UP000789595">
    <property type="component" value="Unassembled WGS sequence"/>
</dbReference>
<keyword evidence="2" id="KW-0934">Plastid</keyword>
<dbReference type="Pfam" id="PF04755">
    <property type="entry name" value="PAP_fibrillin"/>
    <property type="match status" value="1"/>
</dbReference>
<dbReference type="GO" id="GO:0009536">
    <property type="term" value="C:plastid"/>
    <property type="evidence" value="ECO:0007669"/>
    <property type="project" value="UniProtKB-SubCell"/>
</dbReference>
<evidence type="ECO:0000313" key="6">
    <source>
        <dbReference type="Proteomes" id="UP000789595"/>
    </source>
</evidence>
<evidence type="ECO:0000313" key="5">
    <source>
        <dbReference type="EMBL" id="CAH0378352.1"/>
    </source>
</evidence>
<evidence type="ECO:0000259" key="4">
    <source>
        <dbReference type="Pfam" id="PF04755"/>
    </source>
</evidence>
<organism evidence="5 6">
    <name type="scientific">Pelagomonas calceolata</name>
    <dbReference type="NCBI Taxonomy" id="35677"/>
    <lineage>
        <taxon>Eukaryota</taxon>
        <taxon>Sar</taxon>
        <taxon>Stramenopiles</taxon>
        <taxon>Ochrophyta</taxon>
        <taxon>Pelagophyceae</taxon>
        <taxon>Pelagomonadales</taxon>
        <taxon>Pelagomonadaceae</taxon>
        <taxon>Pelagomonas</taxon>
    </lineage>
</organism>